<dbReference type="Pfam" id="PF01569">
    <property type="entry name" value="PAP2"/>
    <property type="match status" value="1"/>
</dbReference>
<gene>
    <name evidence="3" type="ORF">NS331_05265</name>
</gene>
<keyword evidence="1" id="KW-0472">Membrane</keyword>
<evidence type="ECO:0000259" key="2">
    <source>
        <dbReference type="SMART" id="SM00014"/>
    </source>
</evidence>
<reference evidence="3 4" key="1">
    <citation type="journal article" date="2016" name="Front. Microbiol.">
        <title>Genomic Resource of Rice Seed Associated Bacteria.</title>
        <authorList>
            <person name="Midha S."/>
            <person name="Bansal K."/>
            <person name="Sharma S."/>
            <person name="Kumar N."/>
            <person name="Patil P.P."/>
            <person name="Chaudhry V."/>
            <person name="Patil P.B."/>
        </authorList>
    </citation>
    <scope>NUCLEOTIDE SEQUENCE [LARGE SCALE GENOMIC DNA]</scope>
    <source>
        <strain evidence="3 4">NS331</strain>
    </source>
</reference>
<dbReference type="InterPro" id="IPR000326">
    <property type="entry name" value="PAP2/HPO"/>
</dbReference>
<feature type="domain" description="Phosphatidic acid phosphatase type 2/haloperoxidase" evidence="2">
    <location>
        <begin position="16"/>
        <end position="143"/>
    </location>
</feature>
<feature type="transmembrane region" description="Helical" evidence="1">
    <location>
        <begin position="72"/>
        <end position="91"/>
    </location>
</feature>
<comment type="caution">
    <text evidence="3">The sequence shown here is derived from an EMBL/GenBank/DDBJ whole genome shotgun (WGS) entry which is preliminary data.</text>
</comment>
<accession>A0A147H667</accession>
<feature type="transmembrane region" description="Helical" evidence="1">
    <location>
        <begin position="124"/>
        <end position="144"/>
    </location>
</feature>
<organism evidence="3 4">
    <name type="scientific">Pseudacidovorax intermedius</name>
    <dbReference type="NCBI Taxonomy" id="433924"/>
    <lineage>
        <taxon>Bacteria</taxon>
        <taxon>Pseudomonadati</taxon>
        <taxon>Pseudomonadota</taxon>
        <taxon>Betaproteobacteria</taxon>
        <taxon>Burkholderiales</taxon>
        <taxon>Comamonadaceae</taxon>
        <taxon>Pseudacidovorax</taxon>
    </lineage>
</organism>
<keyword evidence="4" id="KW-1185">Reference proteome</keyword>
<dbReference type="SUPFAM" id="SSF48317">
    <property type="entry name" value="Acid phosphatase/Vanadium-dependent haloperoxidase"/>
    <property type="match status" value="1"/>
</dbReference>
<feature type="transmembrane region" description="Helical" evidence="1">
    <location>
        <begin position="98"/>
        <end position="118"/>
    </location>
</feature>
<dbReference type="Gene3D" id="1.20.144.10">
    <property type="entry name" value="Phosphatidic acid phosphatase type 2/haloperoxidase"/>
    <property type="match status" value="1"/>
</dbReference>
<dbReference type="InterPro" id="IPR036938">
    <property type="entry name" value="PAP2/HPO_sf"/>
</dbReference>
<evidence type="ECO:0000313" key="3">
    <source>
        <dbReference type="EMBL" id="KTT25216.1"/>
    </source>
</evidence>
<protein>
    <recommendedName>
        <fullName evidence="2">Phosphatidic acid phosphatase type 2/haloperoxidase domain-containing protein</fullName>
    </recommendedName>
</protein>
<keyword evidence="1" id="KW-1133">Transmembrane helix</keyword>
<evidence type="ECO:0000313" key="4">
    <source>
        <dbReference type="Proteomes" id="UP000072741"/>
    </source>
</evidence>
<feature type="transmembrane region" description="Helical" evidence="1">
    <location>
        <begin position="6"/>
        <end position="28"/>
    </location>
</feature>
<dbReference type="EMBL" id="LDSL01000035">
    <property type="protein sequence ID" value="KTT25216.1"/>
    <property type="molecule type" value="Genomic_DNA"/>
</dbReference>
<evidence type="ECO:0000256" key="1">
    <source>
        <dbReference type="SAM" id="Phobius"/>
    </source>
</evidence>
<keyword evidence="1" id="KW-0812">Transmembrane</keyword>
<dbReference type="Proteomes" id="UP000072741">
    <property type="component" value="Unassembled WGS sequence"/>
</dbReference>
<dbReference type="PATRIC" id="fig|433924.3.peg.2918"/>
<proteinExistence type="predicted"/>
<feature type="transmembrane region" description="Helical" evidence="1">
    <location>
        <begin position="35"/>
        <end position="60"/>
    </location>
</feature>
<dbReference type="AlphaFoldDB" id="A0A147H667"/>
<name>A0A147H667_9BURK</name>
<dbReference type="SMART" id="SM00014">
    <property type="entry name" value="acidPPc"/>
    <property type="match status" value="1"/>
</dbReference>
<sequence length="212" mass="22855">MNWHALTWLGDSSLMIPMAVAITAWLGWARRTRPVMWLWLLCLGAAGAVVVAGKFAFMGWGVGIAALDFTGFSGHTTMSTTLWPVALWLAVSSFAHRWRVAAACAGWALGAAIGYSRLALDAHSVSEVVSGFLLGLAASGFFLWRQRSKPHPTLRLLPVLLTLALPALVIPPGTRAPTHELIGRIAAWTAGNERPFVRADLHAGTRPARRAE</sequence>